<evidence type="ECO:0000313" key="2">
    <source>
        <dbReference type="Proteomes" id="UP000271797"/>
    </source>
</evidence>
<dbReference type="EMBL" id="LR134238">
    <property type="protein sequence ID" value="VED12798.1"/>
    <property type="molecule type" value="Genomic_DNA"/>
</dbReference>
<sequence>MHARQRDHVSCRKSAARAVAVDLHDGVAAALGDFDKITDVSGLRIPALPRR</sequence>
<gene>
    <name evidence="1" type="ORF">NCTC9044_03646</name>
</gene>
<dbReference type="AlphaFoldDB" id="A0A3S4JY66"/>
<dbReference type="Proteomes" id="UP000271797">
    <property type="component" value="Chromosome"/>
</dbReference>
<evidence type="ECO:0000313" key="1">
    <source>
        <dbReference type="EMBL" id="VED12798.1"/>
    </source>
</evidence>
<accession>A0A3S4JY66</accession>
<proteinExistence type="predicted"/>
<protein>
    <submittedName>
        <fullName evidence="1">Uncharacterized protein</fullName>
    </submittedName>
</protein>
<name>A0A3S4JY66_ECOLX</name>
<reference evidence="1 2" key="1">
    <citation type="submission" date="2018-12" db="EMBL/GenBank/DDBJ databases">
        <authorList>
            <consortium name="Pathogen Informatics"/>
        </authorList>
    </citation>
    <scope>NUCLEOTIDE SEQUENCE [LARGE SCALE GENOMIC DNA]</scope>
    <source>
        <strain evidence="1 2">NCTC9044</strain>
    </source>
</reference>
<organism evidence="1 2">
    <name type="scientific">Escherichia coli</name>
    <dbReference type="NCBI Taxonomy" id="562"/>
    <lineage>
        <taxon>Bacteria</taxon>
        <taxon>Pseudomonadati</taxon>
        <taxon>Pseudomonadota</taxon>
        <taxon>Gammaproteobacteria</taxon>
        <taxon>Enterobacterales</taxon>
        <taxon>Enterobacteriaceae</taxon>
        <taxon>Escherichia</taxon>
    </lineage>
</organism>